<evidence type="ECO:0000259" key="5">
    <source>
        <dbReference type="PROSITE" id="PS51063"/>
    </source>
</evidence>
<dbReference type="SMART" id="SM00100">
    <property type="entry name" value="cNMP"/>
    <property type="match status" value="1"/>
</dbReference>
<dbReference type="CDD" id="cd00038">
    <property type="entry name" value="CAP_ED"/>
    <property type="match status" value="1"/>
</dbReference>
<dbReference type="Pfam" id="PF13545">
    <property type="entry name" value="HTH_Crp_2"/>
    <property type="match status" value="1"/>
</dbReference>
<dbReference type="SUPFAM" id="SSF46785">
    <property type="entry name" value="Winged helix' DNA-binding domain"/>
    <property type="match status" value="1"/>
</dbReference>
<keyword evidence="2" id="KW-0238">DNA-binding</keyword>
<sequence length="210" mass="23946">MKAIPIFEGVEQDLLNQLSLTYKKYKKGVTVYMQGESCKSMDIVQSGSLVAYALAHNGSENVVFEFEKGSIIGANLLFGNANYYPMNMYCTADCELLHLDKENVEYLLHDYQFTMQFVKSLSLNAQGMNKKITMYTQKSLRENLLDYLHALSIEQKSTIVTLPISKKQLADYLGVQRPSLFRELKKLKDEGTIAIQNRQIILAHIHNIHV</sequence>
<evidence type="ECO:0000313" key="7">
    <source>
        <dbReference type="Proteomes" id="UP001169242"/>
    </source>
</evidence>
<evidence type="ECO:0000259" key="4">
    <source>
        <dbReference type="PROSITE" id="PS50042"/>
    </source>
</evidence>
<comment type="caution">
    <text evidence="6">The sequence shown here is derived from an EMBL/GenBank/DDBJ whole genome shotgun (WGS) entry which is preliminary data.</text>
</comment>
<feature type="domain" description="HTH crp-type" evidence="5">
    <location>
        <begin position="138"/>
        <end position="206"/>
    </location>
</feature>
<dbReference type="Pfam" id="PF00027">
    <property type="entry name" value="cNMP_binding"/>
    <property type="match status" value="1"/>
</dbReference>
<organism evidence="6 7">
    <name type="scientific">Holtiella tumoricola</name>
    <dbReference type="NCBI Taxonomy" id="3018743"/>
    <lineage>
        <taxon>Bacteria</taxon>
        <taxon>Bacillati</taxon>
        <taxon>Bacillota</taxon>
        <taxon>Clostridia</taxon>
        <taxon>Lachnospirales</taxon>
        <taxon>Cellulosilyticaceae</taxon>
        <taxon>Holtiella</taxon>
    </lineage>
</organism>
<dbReference type="InterPro" id="IPR018490">
    <property type="entry name" value="cNMP-bd_dom_sf"/>
</dbReference>
<dbReference type="InterPro" id="IPR000595">
    <property type="entry name" value="cNMP-bd_dom"/>
</dbReference>
<dbReference type="GO" id="GO:0005829">
    <property type="term" value="C:cytosol"/>
    <property type="evidence" value="ECO:0007669"/>
    <property type="project" value="TreeGrafter"/>
</dbReference>
<dbReference type="InterPro" id="IPR014710">
    <property type="entry name" value="RmlC-like_jellyroll"/>
</dbReference>
<name>A0AA42DN05_9FIRM</name>
<dbReference type="PANTHER" id="PTHR24567:SF58">
    <property type="entry name" value="CYCLIC AMP-BINDING REGULATORY PROTEIN"/>
    <property type="match status" value="1"/>
</dbReference>
<evidence type="ECO:0000256" key="3">
    <source>
        <dbReference type="ARBA" id="ARBA00023163"/>
    </source>
</evidence>
<dbReference type="PANTHER" id="PTHR24567">
    <property type="entry name" value="CRP FAMILY TRANSCRIPTIONAL REGULATORY PROTEIN"/>
    <property type="match status" value="1"/>
</dbReference>
<dbReference type="GO" id="GO:0003677">
    <property type="term" value="F:DNA binding"/>
    <property type="evidence" value="ECO:0007669"/>
    <property type="project" value="UniProtKB-KW"/>
</dbReference>
<feature type="domain" description="Cyclic nucleotide-binding" evidence="4">
    <location>
        <begin position="19"/>
        <end position="108"/>
    </location>
</feature>
<dbReference type="InterPro" id="IPR012318">
    <property type="entry name" value="HTH_CRP"/>
</dbReference>
<dbReference type="PROSITE" id="PS51063">
    <property type="entry name" value="HTH_CRP_2"/>
    <property type="match status" value="1"/>
</dbReference>
<evidence type="ECO:0000256" key="1">
    <source>
        <dbReference type="ARBA" id="ARBA00023015"/>
    </source>
</evidence>
<dbReference type="InterPro" id="IPR036390">
    <property type="entry name" value="WH_DNA-bd_sf"/>
</dbReference>
<dbReference type="InterPro" id="IPR050397">
    <property type="entry name" value="Env_Response_Regulators"/>
</dbReference>
<keyword evidence="3" id="KW-0804">Transcription</keyword>
<keyword evidence="7" id="KW-1185">Reference proteome</keyword>
<evidence type="ECO:0000256" key="2">
    <source>
        <dbReference type="ARBA" id="ARBA00023125"/>
    </source>
</evidence>
<dbReference type="SMART" id="SM00419">
    <property type="entry name" value="HTH_CRP"/>
    <property type="match status" value="1"/>
</dbReference>
<dbReference type="GO" id="GO:0003700">
    <property type="term" value="F:DNA-binding transcription factor activity"/>
    <property type="evidence" value="ECO:0007669"/>
    <property type="project" value="TreeGrafter"/>
</dbReference>
<dbReference type="AlphaFoldDB" id="A0AA42DN05"/>
<keyword evidence="1" id="KW-0805">Transcription regulation</keyword>
<protein>
    <submittedName>
        <fullName evidence="6">Crp/Fnr family transcriptional regulator</fullName>
    </submittedName>
</protein>
<gene>
    <name evidence="6" type="ORF">PBV87_10085</name>
</gene>
<dbReference type="RefSeq" id="WP_271012150.1">
    <property type="nucleotide sequence ID" value="NZ_JAQIFT010000040.1"/>
</dbReference>
<dbReference type="Gene3D" id="2.60.120.10">
    <property type="entry name" value="Jelly Rolls"/>
    <property type="match status" value="1"/>
</dbReference>
<evidence type="ECO:0000313" key="6">
    <source>
        <dbReference type="EMBL" id="MDA3731826.1"/>
    </source>
</evidence>
<dbReference type="Proteomes" id="UP001169242">
    <property type="component" value="Unassembled WGS sequence"/>
</dbReference>
<dbReference type="SUPFAM" id="SSF51206">
    <property type="entry name" value="cAMP-binding domain-like"/>
    <property type="match status" value="1"/>
</dbReference>
<reference evidence="6" key="1">
    <citation type="journal article" date="2023" name="Int. J. Syst. Evol. Microbiol.">
        <title>&lt;i&gt;Holtiella tumoricola&lt;/i&gt; gen. nov. sp. nov., isolated from a human clinical sample.</title>
        <authorList>
            <person name="Allen-Vercoe E."/>
            <person name="Daigneault M.C."/>
            <person name="Vancuren S.J."/>
            <person name="Cochrane K."/>
            <person name="O'Neal L.L."/>
            <person name="Sankaranarayanan K."/>
            <person name="Lawson P.A."/>
        </authorList>
    </citation>
    <scope>NUCLEOTIDE SEQUENCE</scope>
    <source>
        <strain evidence="6">CC70A</strain>
    </source>
</reference>
<dbReference type="PROSITE" id="PS50042">
    <property type="entry name" value="CNMP_BINDING_3"/>
    <property type="match status" value="1"/>
</dbReference>
<dbReference type="EMBL" id="JAQIFT010000040">
    <property type="protein sequence ID" value="MDA3731826.1"/>
    <property type="molecule type" value="Genomic_DNA"/>
</dbReference>
<proteinExistence type="predicted"/>
<accession>A0AA42DN05</accession>